<sequence>MDTEALGGPSGGGNVMPLKAPANDGSMPVNVSSVRGNESIINLNDEEFDYQYDNNVKTKFDESEKIVNGLTLEDV</sequence>
<dbReference type="Proteomes" id="UP000288805">
    <property type="component" value="Unassembled WGS sequence"/>
</dbReference>
<name>A0A438DWF3_VITVI</name>
<gene>
    <name evidence="2" type="ORF">CK203_074650</name>
</gene>
<accession>A0A438DWF3</accession>
<organism evidence="2 3">
    <name type="scientific">Vitis vinifera</name>
    <name type="common">Grape</name>
    <dbReference type="NCBI Taxonomy" id="29760"/>
    <lineage>
        <taxon>Eukaryota</taxon>
        <taxon>Viridiplantae</taxon>
        <taxon>Streptophyta</taxon>
        <taxon>Embryophyta</taxon>
        <taxon>Tracheophyta</taxon>
        <taxon>Spermatophyta</taxon>
        <taxon>Magnoliopsida</taxon>
        <taxon>eudicotyledons</taxon>
        <taxon>Gunneridae</taxon>
        <taxon>Pentapetalae</taxon>
        <taxon>rosids</taxon>
        <taxon>Vitales</taxon>
        <taxon>Vitaceae</taxon>
        <taxon>Viteae</taxon>
        <taxon>Vitis</taxon>
    </lineage>
</organism>
<evidence type="ECO:0000256" key="1">
    <source>
        <dbReference type="SAM" id="MobiDB-lite"/>
    </source>
</evidence>
<comment type="caution">
    <text evidence="2">The sequence shown here is derived from an EMBL/GenBank/DDBJ whole genome shotgun (WGS) entry which is preliminary data.</text>
</comment>
<evidence type="ECO:0000313" key="2">
    <source>
        <dbReference type="EMBL" id="RVW39814.1"/>
    </source>
</evidence>
<reference evidence="2 3" key="1">
    <citation type="journal article" date="2018" name="PLoS Genet.">
        <title>Population sequencing reveals clonal diversity and ancestral inbreeding in the grapevine cultivar Chardonnay.</title>
        <authorList>
            <person name="Roach M.J."/>
            <person name="Johnson D.L."/>
            <person name="Bohlmann J."/>
            <person name="van Vuuren H.J."/>
            <person name="Jones S.J."/>
            <person name="Pretorius I.S."/>
            <person name="Schmidt S.A."/>
            <person name="Borneman A.R."/>
        </authorList>
    </citation>
    <scope>NUCLEOTIDE SEQUENCE [LARGE SCALE GENOMIC DNA]</scope>
    <source>
        <strain evidence="3">cv. Chardonnay</strain>
        <tissue evidence="2">Leaf</tissue>
    </source>
</reference>
<feature type="region of interest" description="Disordered" evidence="1">
    <location>
        <begin position="1"/>
        <end position="31"/>
    </location>
</feature>
<dbReference type="AlphaFoldDB" id="A0A438DWF3"/>
<protein>
    <submittedName>
        <fullName evidence="2">Uncharacterized protein</fullName>
    </submittedName>
</protein>
<dbReference type="EMBL" id="QGNW01001471">
    <property type="protein sequence ID" value="RVW39814.1"/>
    <property type="molecule type" value="Genomic_DNA"/>
</dbReference>
<proteinExistence type="predicted"/>
<evidence type="ECO:0000313" key="3">
    <source>
        <dbReference type="Proteomes" id="UP000288805"/>
    </source>
</evidence>